<evidence type="ECO:0000313" key="5">
    <source>
        <dbReference type="Proteomes" id="UP000537260"/>
    </source>
</evidence>
<evidence type="ECO:0000313" key="4">
    <source>
        <dbReference type="EMBL" id="NYJ19407.1"/>
    </source>
</evidence>
<dbReference type="Pfam" id="PF10099">
    <property type="entry name" value="RskA_C"/>
    <property type="match status" value="1"/>
</dbReference>
<evidence type="ECO:0000259" key="3">
    <source>
        <dbReference type="Pfam" id="PF10099"/>
    </source>
</evidence>
<feature type="transmembrane region" description="Helical" evidence="2">
    <location>
        <begin position="113"/>
        <end position="135"/>
    </location>
</feature>
<proteinExistence type="predicted"/>
<evidence type="ECO:0000256" key="1">
    <source>
        <dbReference type="SAM" id="MobiDB-lite"/>
    </source>
</evidence>
<feature type="region of interest" description="Disordered" evidence="1">
    <location>
        <begin position="225"/>
        <end position="253"/>
    </location>
</feature>
<dbReference type="InterPro" id="IPR018764">
    <property type="entry name" value="RskA_C"/>
</dbReference>
<accession>A0A7Z0ECZ9</accession>
<dbReference type="AlphaFoldDB" id="A0A7Z0ECZ9"/>
<evidence type="ECO:0000256" key="2">
    <source>
        <dbReference type="SAM" id="Phobius"/>
    </source>
</evidence>
<dbReference type="RefSeq" id="WP_179578179.1">
    <property type="nucleotide sequence ID" value="NZ_JACCFM010000001.1"/>
</dbReference>
<keyword evidence="2" id="KW-0472">Membrane</keyword>
<feature type="domain" description="Anti-sigma K factor RskA C-terminal" evidence="3">
    <location>
        <begin position="117"/>
        <end position="238"/>
    </location>
</feature>
<reference evidence="4 5" key="1">
    <citation type="submission" date="2020-07" db="EMBL/GenBank/DDBJ databases">
        <title>Sequencing the genomes of 1000 actinobacteria strains.</title>
        <authorList>
            <person name="Klenk H.-P."/>
        </authorList>
    </citation>
    <scope>NUCLEOTIDE SEQUENCE [LARGE SCALE GENOMIC DNA]</scope>
    <source>
        <strain evidence="4 5">LI1</strain>
    </source>
</reference>
<comment type="caution">
    <text evidence="4">The sequence shown here is derived from an EMBL/GenBank/DDBJ whole genome shotgun (WGS) entry which is preliminary data.</text>
</comment>
<sequence length="253" mass="26932">MMHLDEETVVMIALGDGELTRDQRDHVSACPRCTAELAAIHSLVTTGRAAVGEKLEMPATGVWRAIHSELALTDAVAKDPLQTTDPPTPRAERSASVTPLHRDRSRSGGFRQWWPLAAAALFVGIITGVIGTNLWPVATERVLAEASLEPFPNWNASGSATLADIDGLRQLQVNLDAPSGGLREVWLINPETSGLVSLGLLDGSRGQFSIPSDVDLRQYSVVDISQEPDDGNPAHSGDSIVRGSFTEPGSTGP</sequence>
<name>A0A7Z0ECZ9_9MICO</name>
<dbReference type="GO" id="GO:0005886">
    <property type="term" value="C:plasma membrane"/>
    <property type="evidence" value="ECO:0007669"/>
    <property type="project" value="InterPro"/>
</dbReference>
<protein>
    <recommendedName>
        <fullName evidence="3">Anti-sigma K factor RskA C-terminal domain-containing protein</fullName>
    </recommendedName>
</protein>
<dbReference type="EMBL" id="JACCFM010000001">
    <property type="protein sequence ID" value="NYJ19407.1"/>
    <property type="molecule type" value="Genomic_DNA"/>
</dbReference>
<feature type="region of interest" description="Disordered" evidence="1">
    <location>
        <begin position="77"/>
        <end position="106"/>
    </location>
</feature>
<organism evidence="4 5">
    <name type="scientific">Glaciibacter psychrotolerans</name>
    <dbReference type="NCBI Taxonomy" id="670054"/>
    <lineage>
        <taxon>Bacteria</taxon>
        <taxon>Bacillati</taxon>
        <taxon>Actinomycetota</taxon>
        <taxon>Actinomycetes</taxon>
        <taxon>Micrococcales</taxon>
        <taxon>Microbacteriaceae</taxon>
        <taxon>Glaciibacter</taxon>
    </lineage>
</organism>
<dbReference type="Proteomes" id="UP000537260">
    <property type="component" value="Unassembled WGS sequence"/>
</dbReference>
<keyword evidence="5" id="KW-1185">Reference proteome</keyword>
<keyword evidence="2" id="KW-0812">Transmembrane</keyword>
<keyword evidence="2" id="KW-1133">Transmembrane helix</keyword>
<gene>
    <name evidence="4" type="ORF">HNR05_001198</name>
</gene>